<protein>
    <submittedName>
        <fullName evidence="1">Ferredoxin</fullName>
    </submittedName>
</protein>
<reference evidence="1 2" key="1">
    <citation type="submission" date="2018-11" db="EMBL/GenBank/DDBJ databases">
        <title>Sequencing the genomes of 1000 actinobacteria strains.</title>
        <authorList>
            <person name="Klenk H.-P."/>
        </authorList>
    </citation>
    <scope>NUCLEOTIDE SEQUENCE [LARGE SCALE GENOMIC DNA]</scope>
    <source>
        <strain evidence="1 2">DSM 14418</strain>
    </source>
</reference>
<comment type="caution">
    <text evidence="1">The sequence shown here is derived from an EMBL/GenBank/DDBJ whole genome shotgun (WGS) entry which is preliminary data.</text>
</comment>
<evidence type="ECO:0000313" key="1">
    <source>
        <dbReference type="EMBL" id="RPF26349.1"/>
    </source>
</evidence>
<dbReference type="Pfam" id="PF13459">
    <property type="entry name" value="Fer4_15"/>
    <property type="match status" value="1"/>
</dbReference>
<keyword evidence="2" id="KW-1185">Reference proteome</keyword>
<dbReference type="Proteomes" id="UP000280726">
    <property type="component" value="Unassembled WGS sequence"/>
</dbReference>
<dbReference type="OrthoDB" id="4741951at2"/>
<accession>A0A3N4YYV6</accession>
<gene>
    <name evidence="1" type="ORF">EDD32_0788</name>
</gene>
<proteinExistence type="predicted"/>
<dbReference type="Gene3D" id="3.30.70.20">
    <property type="match status" value="1"/>
</dbReference>
<dbReference type="SUPFAM" id="SSF54862">
    <property type="entry name" value="4Fe-4S ferredoxins"/>
    <property type="match status" value="1"/>
</dbReference>
<evidence type="ECO:0000313" key="2">
    <source>
        <dbReference type="Proteomes" id="UP000280726"/>
    </source>
</evidence>
<name>A0A3N4YYV6_9MICO</name>
<organism evidence="1 2">
    <name type="scientific">Georgenia muralis</name>
    <dbReference type="NCBI Taxonomy" id="154117"/>
    <lineage>
        <taxon>Bacteria</taxon>
        <taxon>Bacillati</taxon>
        <taxon>Actinomycetota</taxon>
        <taxon>Actinomycetes</taxon>
        <taxon>Micrococcales</taxon>
        <taxon>Bogoriellaceae</taxon>
        <taxon>Georgenia</taxon>
    </lineage>
</organism>
<sequence length="87" mass="8700">MTGAPQAAAASAAARTAGAGAAAPRLRVDPVTCDGIGACALAAPDLVDLDPWGFPLIPRRGLAPAELAAAHAAARACPRQALWFQSR</sequence>
<dbReference type="RefSeq" id="WP_123914785.1">
    <property type="nucleotide sequence ID" value="NZ_RKRA01000001.1"/>
</dbReference>
<dbReference type="AlphaFoldDB" id="A0A3N4YYV6"/>
<dbReference type="EMBL" id="RKRA01000001">
    <property type="protein sequence ID" value="RPF26349.1"/>
    <property type="molecule type" value="Genomic_DNA"/>
</dbReference>